<dbReference type="GO" id="GO:0005634">
    <property type="term" value="C:nucleus"/>
    <property type="evidence" value="ECO:0007669"/>
    <property type="project" value="TreeGrafter"/>
</dbReference>
<dbReference type="GO" id="GO:0005737">
    <property type="term" value="C:cytoplasm"/>
    <property type="evidence" value="ECO:0007669"/>
    <property type="project" value="UniProtKB-ARBA"/>
</dbReference>
<dbReference type="RefSeq" id="XP_003672640.1">
    <property type="nucleotide sequence ID" value="XM_003672592.1"/>
</dbReference>
<gene>
    <name evidence="3" type="primary">NDAI0K02060</name>
    <name evidence="3" type="ordered locus">NDAI_0K02060</name>
</gene>
<accession>G0WHY6</accession>
<evidence type="ECO:0000313" key="3">
    <source>
        <dbReference type="EMBL" id="CCD27397.1"/>
    </source>
</evidence>
<sequence>MFHNCENEHFDHGHNHNHDHSPVIETNPHQSLYRYIDTNKIRCLNLIPSDTSDTQPIYKFFLKTQDEDEQNDITRYIQSDTDCQSIIHIPFISNCKVFSILLKTNGDSPSEELSSIKTIHLIKNYDKNIDFDTITNFISEKQRNRNIMHTIEHLQFQDDDPERANELIEYHLPLKIFQNNCHSLTIFIENNWSQDEDDLNRIYYLEIRGEFINNLSRINDSISLKTINYEKNANPLDHEKLESSNNFINLGQ</sequence>
<keyword evidence="4" id="KW-1185">Reference proteome</keyword>
<dbReference type="Proteomes" id="UP000000689">
    <property type="component" value="Chromosome 11"/>
</dbReference>
<comment type="similarity">
    <text evidence="1">Belongs to the PITHD1 family.</text>
</comment>
<dbReference type="EMBL" id="HE580277">
    <property type="protein sequence ID" value="CCD27397.1"/>
    <property type="molecule type" value="Genomic_DNA"/>
</dbReference>
<evidence type="ECO:0000313" key="4">
    <source>
        <dbReference type="Proteomes" id="UP000000689"/>
    </source>
</evidence>
<dbReference type="GeneID" id="11497763"/>
<dbReference type="eggNOG" id="KOG1730">
    <property type="taxonomic scope" value="Eukaryota"/>
</dbReference>
<dbReference type="OMA" id="DEQNDIT"/>
<dbReference type="PROSITE" id="PS51532">
    <property type="entry name" value="PITH"/>
    <property type="match status" value="1"/>
</dbReference>
<dbReference type="AlphaFoldDB" id="G0WHY6"/>
<name>G0WHY6_NAUDC</name>
<feature type="domain" description="PITH" evidence="2">
    <location>
        <begin position="21"/>
        <end position="227"/>
    </location>
</feature>
<dbReference type="SUPFAM" id="SSF49785">
    <property type="entry name" value="Galactose-binding domain-like"/>
    <property type="match status" value="1"/>
</dbReference>
<dbReference type="InterPro" id="IPR037047">
    <property type="entry name" value="PITH_dom_sf"/>
</dbReference>
<organism evidence="3 4">
    <name type="scientific">Naumovozyma dairenensis (strain ATCC 10597 / BCRC 20456 / CBS 421 / NBRC 0211 / NRRL Y-12639)</name>
    <name type="common">Saccharomyces dairenensis</name>
    <dbReference type="NCBI Taxonomy" id="1071378"/>
    <lineage>
        <taxon>Eukaryota</taxon>
        <taxon>Fungi</taxon>
        <taxon>Dikarya</taxon>
        <taxon>Ascomycota</taxon>
        <taxon>Saccharomycotina</taxon>
        <taxon>Saccharomycetes</taxon>
        <taxon>Saccharomycetales</taxon>
        <taxon>Saccharomycetaceae</taxon>
        <taxon>Naumovozyma</taxon>
    </lineage>
</organism>
<dbReference type="InterPro" id="IPR008979">
    <property type="entry name" value="Galactose-bd-like_sf"/>
</dbReference>
<dbReference type="InterPro" id="IPR045099">
    <property type="entry name" value="PITH1-like"/>
</dbReference>
<protein>
    <recommendedName>
        <fullName evidence="2">PITH domain-containing protein</fullName>
    </recommendedName>
</protein>
<dbReference type="HOGENOM" id="CLU_072377_2_0_1"/>
<dbReference type="InterPro" id="IPR010400">
    <property type="entry name" value="PITH_dom"/>
</dbReference>
<dbReference type="PANTHER" id="PTHR12175">
    <property type="entry name" value="AD039 HT014 THIOREDOXIN FAMILY TRP26"/>
    <property type="match status" value="1"/>
</dbReference>
<reference evidence="3 4" key="1">
    <citation type="journal article" date="2011" name="Proc. Natl. Acad. Sci. U.S.A.">
        <title>Evolutionary erosion of yeast sex chromosomes by mating-type switching accidents.</title>
        <authorList>
            <person name="Gordon J.L."/>
            <person name="Armisen D."/>
            <person name="Proux-Wera E."/>
            <person name="Oheigeartaigh S.S."/>
            <person name="Byrne K.P."/>
            <person name="Wolfe K.H."/>
        </authorList>
    </citation>
    <scope>NUCLEOTIDE SEQUENCE [LARGE SCALE GENOMIC DNA]</scope>
    <source>
        <strain evidence="4">ATCC 10597 / BCRC 20456 / CBS 421 / NBRC 0211 / NRRL Y-12639</strain>
    </source>
</reference>
<dbReference type="PANTHER" id="PTHR12175:SF1">
    <property type="entry name" value="PITH DOMAIN-CONTAINING PROTEIN 1"/>
    <property type="match status" value="1"/>
</dbReference>
<dbReference type="OrthoDB" id="2635at2759"/>
<dbReference type="Gene3D" id="2.60.120.470">
    <property type="entry name" value="PITH domain"/>
    <property type="match status" value="1"/>
</dbReference>
<dbReference type="Pfam" id="PF06201">
    <property type="entry name" value="PITH"/>
    <property type="match status" value="1"/>
</dbReference>
<evidence type="ECO:0000256" key="1">
    <source>
        <dbReference type="ARBA" id="ARBA00025788"/>
    </source>
</evidence>
<dbReference type="KEGG" id="ndi:NDAI_0K02060"/>
<proteinExistence type="inferred from homology"/>
<evidence type="ECO:0000259" key="2">
    <source>
        <dbReference type="PROSITE" id="PS51532"/>
    </source>
</evidence>